<dbReference type="Proteomes" id="UP000325313">
    <property type="component" value="Unassembled WGS sequence"/>
</dbReference>
<dbReference type="GO" id="GO:0016746">
    <property type="term" value="F:acyltransferase activity"/>
    <property type="evidence" value="ECO:0007669"/>
    <property type="project" value="UniProtKB-KW"/>
</dbReference>
<keyword evidence="1" id="KW-0808">Transferase</keyword>
<evidence type="ECO:0000313" key="2">
    <source>
        <dbReference type="Proteomes" id="UP000325313"/>
    </source>
</evidence>
<organism evidence="1 2">
    <name type="scientific">Puccinia graminis f. sp. tritici</name>
    <dbReference type="NCBI Taxonomy" id="56615"/>
    <lineage>
        <taxon>Eukaryota</taxon>
        <taxon>Fungi</taxon>
        <taxon>Dikarya</taxon>
        <taxon>Basidiomycota</taxon>
        <taxon>Pucciniomycotina</taxon>
        <taxon>Pucciniomycetes</taxon>
        <taxon>Pucciniales</taxon>
        <taxon>Pucciniaceae</taxon>
        <taxon>Puccinia</taxon>
    </lineage>
</organism>
<evidence type="ECO:0000313" key="1">
    <source>
        <dbReference type="EMBL" id="KAA1138627.1"/>
    </source>
</evidence>
<dbReference type="EMBL" id="VDEP01000002">
    <property type="protein sequence ID" value="KAA1138627.1"/>
    <property type="molecule type" value="Genomic_DNA"/>
</dbReference>
<comment type="caution">
    <text evidence="1">The sequence shown here is derived from an EMBL/GenBank/DDBJ whole genome shotgun (WGS) entry which is preliminary data.</text>
</comment>
<proteinExistence type="predicted"/>
<protein>
    <submittedName>
        <fullName evidence="1">Sphingosine N-acyltransferase lac1</fullName>
    </submittedName>
</protein>
<dbReference type="AlphaFoldDB" id="A0A5B0SL93"/>
<accession>A0A5B0SL93</accession>
<reference evidence="1 2" key="1">
    <citation type="submission" date="2019-05" db="EMBL/GenBank/DDBJ databases">
        <title>Emergence of the Ug99 lineage of the wheat stem rust pathogen through somatic hybridization.</title>
        <authorList>
            <person name="Li F."/>
            <person name="Upadhyaya N.M."/>
            <person name="Sperschneider J."/>
            <person name="Matny O."/>
            <person name="Nguyen-Phuc H."/>
            <person name="Mago R."/>
            <person name="Raley C."/>
            <person name="Miller M.E."/>
            <person name="Silverstein K.A.T."/>
            <person name="Henningsen E."/>
            <person name="Hirsch C.D."/>
            <person name="Visser B."/>
            <person name="Pretorius Z.A."/>
            <person name="Steffenson B.J."/>
            <person name="Schwessinger B."/>
            <person name="Dodds P.N."/>
            <person name="Figueroa M."/>
        </authorList>
    </citation>
    <scope>NUCLEOTIDE SEQUENCE [LARGE SCALE GENOMIC DNA]</scope>
    <source>
        <strain evidence="1 2">Ug99</strain>
    </source>
</reference>
<keyword evidence="1" id="KW-0012">Acyltransferase</keyword>
<name>A0A5B0SL93_PUCGR</name>
<sequence length="51" mass="5777">MVVMQPSVLRQKTAPEGNQRLCRAISPQDLDIIEPGKRRRGLSSYAYSDML</sequence>
<gene>
    <name evidence="1" type="primary">LAC1_7</name>
    <name evidence="1" type="ORF">PGTUg99_032112</name>
</gene>